<comment type="caution">
    <text evidence="1">The sequence shown here is derived from an EMBL/GenBank/DDBJ whole genome shotgun (WGS) entry which is preliminary data.</text>
</comment>
<proteinExistence type="predicted"/>
<evidence type="ECO:0000313" key="2">
    <source>
        <dbReference type="Proteomes" id="UP000827976"/>
    </source>
</evidence>
<dbReference type="Proteomes" id="UP000827976">
    <property type="component" value="Chromosome 15"/>
</dbReference>
<name>A0ACB7UNK0_DIOAL</name>
<reference evidence="2" key="1">
    <citation type="journal article" date="2022" name="Nat. Commun.">
        <title>Chromosome evolution and the genetic basis of agronomically important traits in greater yam.</title>
        <authorList>
            <person name="Bredeson J.V."/>
            <person name="Lyons J.B."/>
            <person name="Oniyinde I.O."/>
            <person name="Okereke N.R."/>
            <person name="Kolade O."/>
            <person name="Nnabue I."/>
            <person name="Nwadili C.O."/>
            <person name="Hribova E."/>
            <person name="Parker M."/>
            <person name="Nwogha J."/>
            <person name="Shu S."/>
            <person name="Carlson J."/>
            <person name="Kariba R."/>
            <person name="Muthemba S."/>
            <person name="Knop K."/>
            <person name="Barton G.J."/>
            <person name="Sherwood A.V."/>
            <person name="Lopez-Montes A."/>
            <person name="Asiedu R."/>
            <person name="Jamnadass R."/>
            <person name="Muchugi A."/>
            <person name="Goodstein D."/>
            <person name="Egesi C.N."/>
            <person name="Featherston J."/>
            <person name="Asfaw A."/>
            <person name="Simpson G.G."/>
            <person name="Dolezel J."/>
            <person name="Hendre P.S."/>
            <person name="Van Deynze A."/>
            <person name="Kumar P.L."/>
            <person name="Obidiegwu J.E."/>
            <person name="Bhattacharjee R."/>
            <person name="Rokhsar D.S."/>
        </authorList>
    </citation>
    <scope>NUCLEOTIDE SEQUENCE [LARGE SCALE GENOMIC DNA]</scope>
    <source>
        <strain evidence="2">cv. TDa95/00328</strain>
    </source>
</reference>
<accession>A0ACB7UNK0</accession>
<sequence>MEDMTPYQEKLDLNFAMNKDERVLESKNYENHTPKNMMDGDLNKDNSGSPVPQDFVNNEGDPVNNFSTAEDSCFAVESSIYPDDVDSRPYSDHADGTMPIEDGHYHEKEEFVECVGASNNTDYATENSNKEIVNEGADAPSQKQPSAMDNHNDWRIEASDHQNKDPHPIDESANEFGNSEMEKSELLNQETGGGSFSPQNEVDEDMCPPRMLPSDNGEDNGERYYSSSPQRGRTDMPSPERQFSVSREKSPHIHSSASQEEFTNSDKKLMHSPDSSRHKHSPSPEKHVVGRKRASSRDRSSPPTKRKSPSGRMSRRDSHHRDYSPRRHSSRSPPGRDSPRRKERSASRSPVRGRESSRRENRGRSRSRSPYQRDRPRRSPRYSSRRRSPPAQHSHRRSPRRAWSPPANRSTGIGKPGRNLFVAGFSYTTTERDLEKKFSRFGRVMDVRIVRDKRSGDSRGFGFLSLERDEDADAAIRALDQTEWNSRIILVEKSKTSVR</sequence>
<evidence type="ECO:0000313" key="1">
    <source>
        <dbReference type="EMBL" id="KAH7662082.1"/>
    </source>
</evidence>
<keyword evidence="2" id="KW-1185">Reference proteome</keyword>
<organism evidence="1 2">
    <name type="scientific">Dioscorea alata</name>
    <name type="common">Purple yam</name>
    <dbReference type="NCBI Taxonomy" id="55571"/>
    <lineage>
        <taxon>Eukaryota</taxon>
        <taxon>Viridiplantae</taxon>
        <taxon>Streptophyta</taxon>
        <taxon>Embryophyta</taxon>
        <taxon>Tracheophyta</taxon>
        <taxon>Spermatophyta</taxon>
        <taxon>Magnoliopsida</taxon>
        <taxon>Liliopsida</taxon>
        <taxon>Dioscoreales</taxon>
        <taxon>Dioscoreaceae</taxon>
        <taxon>Dioscorea</taxon>
    </lineage>
</organism>
<dbReference type="EMBL" id="CM037025">
    <property type="protein sequence ID" value="KAH7662082.1"/>
    <property type="molecule type" value="Genomic_DNA"/>
</dbReference>
<gene>
    <name evidence="1" type="ORF">IHE45_15G107700</name>
</gene>
<protein>
    <submittedName>
        <fullName evidence="1">RNA recognition motif domain-containing protein</fullName>
    </submittedName>
</protein>